<name>A0A6N2K252_SALVM</name>
<sequence>MDDTQMITKNNNLAETDEIADLLSSLPKEKSWRTGYVYRYQGFWCPEKQVPAVIAFQKHFLAQKTDTIIVTMPKSGTTWLKALAFSIMNRAKYTPSSSPLNSVNPHDLVPFCDLGPLSLEDCFDGFCNGLGGFGPFFDHVLGYWRESLKRPDEVPAVIAFQKHFLAQKTDTIIVTMPKSGTTWLKALAFSIMNRAKYTPLSSPLNSANPHDLVPFFEFGLYANNQIPDLSTFPSPRMFATHVPYPSLPDSVKDSGCRIVYLCRNPFDNFISLWHFASKARDESLGPLSLEDCFDGFCNGLGGFGPFFDHVLGYWRESLKRPDEVLFLAFEDMKEDIHSQMKRLAEFLGCPFSLEEEADGVIEGISKMCSLSNLKDKEINKTGRFHPYFENKTLFRKGEVGDWVNYLTPEMVDRMNKIMEQKLAGSGLKFKTG</sequence>
<dbReference type="EMBL" id="CAADRP010000001">
    <property type="protein sequence ID" value="VFU19838.1"/>
    <property type="molecule type" value="Genomic_DNA"/>
</dbReference>
<dbReference type="Gene3D" id="3.40.50.300">
    <property type="entry name" value="P-loop containing nucleotide triphosphate hydrolases"/>
    <property type="match status" value="3"/>
</dbReference>
<keyword evidence="2 3" id="KW-0808">Transferase</keyword>
<dbReference type="InterPro" id="IPR000863">
    <property type="entry name" value="Sulfotransferase_dom"/>
</dbReference>
<evidence type="ECO:0000313" key="5">
    <source>
        <dbReference type="EMBL" id="VFU19838.1"/>
    </source>
</evidence>
<organism evidence="5">
    <name type="scientific">Salix viminalis</name>
    <name type="common">Common osier</name>
    <name type="synonym">Basket willow</name>
    <dbReference type="NCBI Taxonomy" id="40686"/>
    <lineage>
        <taxon>Eukaryota</taxon>
        <taxon>Viridiplantae</taxon>
        <taxon>Streptophyta</taxon>
        <taxon>Embryophyta</taxon>
        <taxon>Tracheophyta</taxon>
        <taxon>Spermatophyta</taxon>
        <taxon>Magnoliopsida</taxon>
        <taxon>eudicotyledons</taxon>
        <taxon>Gunneridae</taxon>
        <taxon>Pentapetalae</taxon>
        <taxon>rosids</taxon>
        <taxon>fabids</taxon>
        <taxon>Malpighiales</taxon>
        <taxon>Salicaceae</taxon>
        <taxon>Saliceae</taxon>
        <taxon>Salix</taxon>
    </lineage>
</organism>
<dbReference type="SUPFAM" id="SSF52540">
    <property type="entry name" value="P-loop containing nucleoside triphosphate hydrolases"/>
    <property type="match status" value="2"/>
</dbReference>
<evidence type="ECO:0000259" key="4">
    <source>
        <dbReference type="Pfam" id="PF00685"/>
    </source>
</evidence>
<dbReference type="Pfam" id="PF00685">
    <property type="entry name" value="Sulfotransfer_1"/>
    <property type="match status" value="2"/>
</dbReference>
<protein>
    <recommendedName>
        <fullName evidence="3">Sulfotransferase</fullName>
        <ecNumber evidence="3">2.8.2.-</ecNumber>
    </recommendedName>
</protein>
<dbReference type="PANTHER" id="PTHR11783">
    <property type="entry name" value="SULFOTRANSFERASE SULT"/>
    <property type="match status" value="1"/>
</dbReference>
<dbReference type="InterPro" id="IPR027417">
    <property type="entry name" value="P-loop_NTPase"/>
</dbReference>
<evidence type="ECO:0000256" key="3">
    <source>
        <dbReference type="RuleBase" id="RU361155"/>
    </source>
</evidence>
<dbReference type="GO" id="GO:0008146">
    <property type="term" value="F:sulfotransferase activity"/>
    <property type="evidence" value="ECO:0007669"/>
    <property type="project" value="InterPro"/>
</dbReference>
<dbReference type="EC" id="2.8.2.-" evidence="3"/>
<gene>
    <name evidence="5" type="ORF">SVIM_LOCUS893</name>
</gene>
<feature type="domain" description="Sulfotransferase" evidence="4">
    <location>
        <begin position="169"/>
        <end position="426"/>
    </location>
</feature>
<proteinExistence type="inferred from homology"/>
<feature type="domain" description="Sulfotransferase" evidence="4">
    <location>
        <begin position="65"/>
        <end position="114"/>
    </location>
</feature>
<dbReference type="AlphaFoldDB" id="A0A6N2K252"/>
<evidence type="ECO:0000256" key="2">
    <source>
        <dbReference type="ARBA" id="ARBA00022679"/>
    </source>
</evidence>
<evidence type="ECO:0000256" key="1">
    <source>
        <dbReference type="ARBA" id="ARBA00005771"/>
    </source>
</evidence>
<accession>A0A6N2K252</accession>
<reference evidence="5" key="1">
    <citation type="submission" date="2019-03" db="EMBL/GenBank/DDBJ databases">
        <authorList>
            <person name="Mank J."/>
            <person name="Almeida P."/>
        </authorList>
    </citation>
    <scope>NUCLEOTIDE SEQUENCE</scope>
    <source>
        <strain evidence="5">78183</strain>
    </source>
</reference>
<comment type="similarity">
    <text evidence="1 3">Belongs to the sulfotransferase 1 family.</text>
</comment>